<evidence type="ECO:0000256" key="5">
    <source>
        <dbReference type="ARBA" id="ARBA00022722"/>
    </source>
</evidence>
<keyword evidence="8" id="KW-1185">Reference proteome</keyword>
<dbReference type="GO" id="GO:0036297">
    <property type="term" value="P:interstrand cross-link repair"/>
    <property type="evidence" value="ECO:0007669"/>
    <property type="project" value="TreeGrafter"/>
</dbReference>
<reference evidence="7 8" key="1">
    <citation type="submission" date="2016-07" db="EMBL/GenBank/DDBJ databases">
        <title>Pervasive Adenine N6-methylation of Active Genes in Fungi.</title>
        <authorList>
            <consortium name="DOE Joint Genome Institute"/>
            <person name="Mondo S.J."/>
            <person name="Dannebaum R.O."/>
            <person name="Kuo R.C."/>
            <person name="Labutti K."/>
            <person name="Haridas S."/>
            <person name="Kuo A."/>
            <person name="Salamov A."/>
            <person name="Ahrendt S.R."/>
            <person name="Lipzen A."/>
            <person name="Sullivan W."/>
            <person name="Andreopoulos W.B."/>
            <person name="Clum A."/>
            <person name="Lindquist E."/>
            <person name="Daum C."/>
            <person name="Ramamoorthy G.K."/>
            <person name="Gryganskyi A."/>
            <person name="Culley D."/>
            <person name="Magnuson J.K."/>
            <person name="James T.Y."/>
            <person name="O'Malley M.A."/>
            <person name="Stajich J.E."/>
            <person name="Spatafora J.W."/>
            <person name="Visel A."/>
            <person name="Grigoriev I.V."/>
        </authorList>
    </citation>
    <scope>NUCLEOTIDE SEQUENCE [LARGE SCALE GENOMIC DNA]</scope>
    <source>
        <strain evidence="7 8">12-1054</strain>
    </source>
</reference>
<dbReference type="GO" id="GO:0005634">
    <property type="term" value="C:nucleus"/>
    <property type="evidence" value="ECO:0007669"/>
    <property type="project" value="TreeGrafter"/>
</dbReference>
<dbReference type="GO" id="GO:0045145">
    <property type="term" value="F:single-stranded DNA 5'-3' DNA exonuclease activity"/>
    <property type="evidence" value="ECO:0007669"/>
    <property type="project" value="InterPro"/>
</dbReference>
<dbReference type="EMBL" id="MCFI01000033">
    <property type="protein sequence ID" value="ORY73664.1"/>
    <property type="molecule type" value="Genomic_DNA"/>
</dbReference>
<evidence type="ECO:0000256" key="2">
    <source>
        <dbReference type="ARBA" id="ARBA00009797"/>
    </source>
</evidence>
<dbReference type="InterPro" id="IPR011604">
    <property type="entry name" value="PDDEXK-like_dom_sf"/>
</dbReference>
<evidence type="ECO:0000256" key="1">
    <source>
        <dbReference type="ARBA" id="ARBA00001966"/>
    </source>
</evidence>
<dbReference type="OMA" id="EEMAWWK"/>
<keyword evidence="4" id="KW-0004">4Fe-4S</keyword>
<protein>
    <submittedName>
        <fullName evidence="7">Exonuclease V a 5' deoxyribonuclease-domain-containing protein</fullName>
    </submittedName>
</protein>
<gene>
    <name evidence="7" type="ORF">BCR37DRAFT_390006</name>
</gene>
<dbReference type="Pfam" id="PF09810">
    <property type="entry name" value="Exo5"/>
    <property type="match status" value="1"/>
</dbReference>
<keyword evidence="4" id="KW-0479">Metal-binding</keyword>
<organism evidence="7 8">
    <name type="scientific">Protomyces lactucae-debilis</name>
    <dbReference type="NCBI Taxonomy" id="2754530"/>
    <lineage>
        <taxon>Eukaryota</taxon>
        <taxon>Fungi</taxon>
        <taxon>Dikarya</taxon>
        <taxon>Ascomycota</taxon>
        <taxon>Taphrinomycotina</taxon>
        <taxon>Taphrinomycetes</taxon>
        <taxon>Taphrinales</taxon>
        <taxon>Protomycetaceae</taxon>
        <taxon>Protomyces</taxon>
    </lineage>
</organism>
<evidence type="ECO:0000313" key="7">
    <source>
        <dbReference type="EMBL" id="ORY73664.1"/>
    </source>
</evidence>
<evidence type="ECO:0000256" key="6">
    <source>
        <dbReference type="ARBA" id="ARBA00022839"/>
    </source>
</evidence>
<comment type="caution">
    <text evidence="7">The sequence shown here is derived from an EMBL/GenBank/DDBJ whole genome shotgun (WGS) entry which is preliminary data.</text>
</comment>
<dbReference type="GeneID" id="63787393"/>
<comment type="cofactor">
    <cofactor evidence="1">
        <name>[4Fe-4S] cluster</name>
        <dbReference type="ChEBI" id="CHEBI:49883"/>
    </cofactor>
</comment>
<evidence type="ECO:0000256" key="4">
    <source>
        <dbReference type="ARBA" id="ARBA00022485"/>
    </source>
</evidence>
<keyword evidence="5" id="KW-0540">Nuclease</keyword>
<dbReference type="Proteomes" id="UP000193685">
    <property type="component" value="Unassembled WGS sequence"/>
</dbReference>
<name>A0A1Y2EQU7_PROLT</name>
<sequence>MDLQEQGLLPPAKDELATTIESSLLTADDLLTHNQEQDSAEQIDAKVTRQEVLDIEEIRKQVNLAPLERFRAKYKHLSVSDLVAPAWCELQFQYALEKTGKKRRTVAMKQGTKIHAALELEVHQTVPFEVSKTIKEEKLGLQLLKLYTGLLELQHGNLTRELHVFGTIDGIHIKGVIDELVAVEKAPVSQERAMMDNFFAGSAKSPTKQIILSDAKTRVSTRPPSESQVGQAKLQLMLYRTLLRDMADFDFAGLLKRDKLDGTQLFSDAFLAQSLETLMPFEQDAESTITQRNSLNGFWHLLRPTLQNMKDRISSNLVINYIHQKSKQEIARVSFEVDEAWQADQMKQVLGWWRGHHEPRGVEIEEAFKCRLCDFEEGCSWKLAKIEEHVHQRRQQRNIKGNLG</sequence>
<dbReference type="Gene3D" id="3.90.320.10">
    <property type="match status" value="1"/>
</dbReference>
<dbReference type="GO" id="GO:0005739">
    <property type="term" value="C:mitochondrion"/>
    <property type="evidence" value="ECO:0007669"/>
    <property type="project" value="TreeGrafter"/>
</dbReference>
<keyword evidence="4" id="KW-0411">Iron-sulfur</keyword>
<comment type="subunit">
    <text evidence="3">Monomer.</text>
</comment>
<dbReference type="InterPro" id="IPR019190">
    <property type="entry name" value="EXOV"/>
</dbReference>
<dbReference type="PANTHER" id="PTHR14464">
    <property type="entry name" value="EXONUCLEASE V"/>
    <property type="match status" value="1"/>
</dbReference>
<accession>A0A1Y2EQU7</accession>
<dbReference type="AlphaFoldDB" id="A0A1Y2EQU7"/>
<dbReference type="OrthoDB" id="354769at2759"/>
<dbReference type="GO" id="GO:0051539">
    <property type="term" value="F:4 iron, 4 sulfur cluster binding"/>
    <property type="evidence" value="ECO:0007669"/>
    <property type="project" value="UniProtKB-KW"/>
</dbReference>
<keyword evidence="6 7" id="KW-0269">Exonuclease</keyword>
<keyword evidence="6 7" id="KW-0378">Hydrolase</keyword>
<proteinExistence type="inferred from homology"/>
<keyword evidence="4" id="KW-0408">Iron</keyword>
<comment type="similarity">
    <text evidence="2">Belongs to the EXO5 family.</text>
</comment>
<dbReference type="RefSeq" id="XP_040721844.1">
    <property type="nucleotide sequence ID" value="XM_040870794.1"/>
</dbReference>
<dbReference type="PANTHER" id="PTHR14464:SF4">
    <property type="entry name" value="EXONUCLEASE V"/>
    <property type="match status" value="1"/>
</dbReference>
<evidence type="ECO:0000256" key="3">
    <source>
        <dbReference type="ARBA" id="ARBA00011245"/>
    </source>
</evidence>
<evidence type="ECO:0000313" key="8">
    <source>
        <dbReference type="Proteomes" id="UP000193685"/>
    </source>
</evidence>